<sequence length="222" mass="24364">MAEKILSQWEIDALLQSMAGTAEATSATATGEGAQGRNIKPYDFRRPDRFSKDHLRALRTIHEAFHIARTGRPGPVHIDITKDALQQETSAPHPSEEEVIAGLPGFRPTFDGHPRQLRLAAAEIARARRPVILAGHGILIANASAELVEFAPDCEVGALPPIGDLFGVPVYADHAVREDPEISFHAGSHHFTVHVDRAGWERAARVVYADLAEREERPAWET</sequence>
<dbReference type="SUPFAM" id="SSF52518">
    <property type="entry name" value="Thiamin diphosphate-binding fold (THDP-binding)"/>
    <property type="match status" value="1"/>
</dbReference>
<name>A0A7C2W799_9BACT</name>
<dbReference type="InterPro" id="IPR029061">
    <property type="entry name" value="THDP-binding"/>
</dbReference>
<evidence type="ECO:0000313" key="4">
    <source>
        <dbReference type="EMBL" id="HEX69869.1"/>
    </source>
</evidence>
<dbReference type="GO" id="GO:0003984">
    <property type="term" value="F:acetolactate synthase activity"/>
    <property type="evidence" value="ECO:0007669"/>
    <property type="project" value="TreeGrafter"/>
</dbReference>
<dbReference type="PANTHER" id="PTHR18968:SF13">
    <property type="entry name" value="ACETOLACTATE SYNTHASE CATALYTIC SUBUNIT, MITOCHONDRIAL"/>
    <property type="match status" value="1"/>
</dbReference>
<dbReference type="CDD" id="cd04332">
    <property type="entry name" value="YbaK_like"/>
    <property type="match status" value="1"/>
</dbReference>
<protein>
    <recommendedName>
        <fullName evidence="3">YbaK/aminoacyl-tRNA synthetase-associated domain-containing protein</fullName>
    </recommendedName>
</protein>
<organism evidence="4">
    <name type="scientific">Thermorudis sp</name>
    <dbReference type="NCBI Taxonomy" id="1969470"/>
    <lineage>
        <taxon>Bacteria</taxon>
        <taxon>Pseudomonadati</taxon>
        <taxon>Thermomicrobiota</taxon>
        <taxon>Thermomicrobia</taxon>
        <taxon>Thermomicrobia incertae sedis</taxon>
        <taxon>Thermorudis</taxon>
    </lineage>
</organism>
<evidence type="ECO:0000256" key="2">
    <source>
        <dbReference type="SAM" id="MobiDB-lite"/>
    </source>
</evidence>
<dbReference type="GO" id="GO:0050660">
    <property type="term" value="F:flavin adenine dinucleotide binding"/>
    <property type="evidence" value="ECO:0007669"/>
    <property type="project" value="TreeGrafter"/>
</dbReference>
<dbReference type="GO" id="GO:0009099">
    <property type="term" value="P:L-valine biosynthetic process"/>
    <property type="evidence" value="ECO:0007669"/>
    <property type="project" value="TreeGrafter"/>
</dbReference>
<accession>A0A7C2W799</accession>
<dbReference type="SUPFAM" id="SSF55826">
    <property type="entry name" value="YbaK/ProRS associated domain"/>
    <property type="match status" value="1"/>
</dbReference>
<feature type="domain" description="YbaK/aminoacyl-tRNA synthetase-associated" evidence="3">
    <location>
        <begin position="143"/>
        <end position="200"/>
    </location>
</feature>
<dbReference type="InterPro" id="IPR045229">
    <property type="entry name" value="TPP_enz"/>
</dbReference>
<dbReference type="InterPro" id="IPR007214">
    <property type="entry name" value="YbaK/aa-tRNA-synth-assoc-dom"/>
</dbReference>
<dbReference type="Gene3D" id="3.40.50.970">
    <property type="match status" value="1"/>
</dbReference>
<proteinExistence type="inferred from homology"/>
<comment type="caution">
    <text evidence="4">The sequence shown here is derived from an EMBL/GenBank/DDBJ whole genome shotgun (WGS) entry which is preliminary data.</text>
</comment>
<evidence type="ECO:0000259" key="3">
    <source>
        <dbReference type="Pfam" id="PF04073"/>
    </source>
</evidence>
<comment type="similarity">
    <text evidence="1">Belongs to the TPP enzyme family.</text>
</comment>
<dbReference type="EMBL" id="DSID01000103">
    <property type="protein sequence ID" value="HEX69869.1"/>
    <property type="molecule type" value="Genomic_DNA"/>
</dbReference>
<dbReference type="PANTHER" id="PTHR18968">
    <property type="entry name" value="THIAMINE PYROPHOSPHATE ENZYMES"/>
    <property type="match status" value="1"/>
</dbReference>
<dbReference type="Gene3D" id="3.90.960.10">
    <property type="entry name" value="YbaK/aminoacyl-tRNA synthetase-associated domain"/>
    <property type="match status" value="1"/>
</dbReference>
<dbReference type="SUPFAM" id="SSF52467">
    <property type="entry name" value="DHS-like NAD/FAD-binding domain"/>
    <property type="match status" value="1"/>
</dbReference>
<gene>
    <name evidence="4" type="ORF">ENP13_01305</name>
</gene>
<dbReference type="InterPro" id="IPR036754">
    <property type="entry name" value="YbaK/aa-tRNA-synt-asso_dom_sf"/>
</dbReference>
<dbReference type="GO" id="GO:0005948">
    <property type="term" value="C:acetolactate synthase complex"/>
    <property type="evidence" value="ECO:0007669"/>
    <property type="project" value="TreeGrafter"/>
</dbReference>
<dbReference type="AlphaFoldDB" id="A0A7C2W799"/>
<reference evidence="4" key="1">
    <citation type="journal article" date="2020" name="mSystems">
        <title>Genome- and Community-Level Interaction Insights into Carbon Utilization and Element Cycling Functions of Hydrothermarchaeota in Hydrothermal Sediment.</title>
        <authorList>
            <person name="Zhou Z."/>
            <person name="Liu Y."/>
            <person name="Xu W."/>
            <person name="Pan J."/>
            <person name="Luo Z.H."/>
            <person name="Li M."/>
        </authorList>
    </citation>
    <scope>NUCLEOTIDE SEQUENCE [LARGE SCALE GENOMIC DNA]</scope>
    <source>
        <strain evidence="4">SpSt-192</strain>
    </source>
</reference>
<dbReference type="GO" id="GO:0002161">
    <property type="term" value="F:aminoacyl-tRNA deacylase activity"/>
    <property type="evidence" value="ECO:0007669"/>
    <property type="project" value="InterPro"/>
</dbReference>
<dbReference type="InterPro" id="IPR029035">
    <property type="entry name" value="DHS-like_NAD/FAD-binding_dom"/>
</dbReference>
<evidence type="ECO:0000256" key="1">
    <source>
        <dbReference type="ARBA" id="ARBA00007812"/>
    </source>
</evidence>
<dbReference type="Pfam" id="PF04073">
    <property type="entry name" value="tRNA_edit"/>
    <property type="match status" value="1"/>
</dbReference>
<dbReference type="GO" id="GO:0009097">
    <property type="term" value="P:isoleucine biosynthetic process"/>
    <property type="evidence" value="ECO:0007669"/>
    <property type="project" value="TreeGrafter"/>
</dbReference>
<feature type="compositionally biased region" description="Low complexity" evidence="2">
    <location>
        <begin position="25"/>
        <end position="36"/>
    </location>
</feature>
<feature type="region of interest" description="Disordered" evidence="2">
    <location>
        <begin position="25"/>
        <end position="45"/>
    </location>
</feature>